<organism evidence="1 2">
    <name type="scientific">Cylindrobasidium torrendii FP15055 ss-10</name>
    <dbReference type="NCBI Taxonomy" id="1314674"/>
    <lineage>
        <taxon>Eukaryota</taxon>
        <taxon>Fungi</taxon>
        <taxon>Dikarya</taxon>
        <taxon>Basidiomycota</taxon>
        <taxon>Agaricomycotina</taxon>
        <taxon>Agaricomycetes</taxon>
        <taxon>Agaricomycetidae</taxon>
        <taxon>Agaricales</taxon>
        <taxon>Marasmiineae</taxon>
        <taxon>Physalacriaceae</taxon>
        <taxon>Cylindrobasidium</taxon>
    </lineage>
</organism>
<protein>
    <recommendedName>
        <fullName evidence="3">DUF659 domain-containing protein</fullName>
    </recommendedName>
</protein>
<dbReference type="AlphaFoldDB" id="A0A0D7AV49"/>
<name>A0A0D7AV49_9AGAR</name>
<keyword evidence="2" id="KW-1185">Reference proteome</keyword>
<gene>
    <name evidence="1" type="ORF">CYLTODRAFT_316549</name>
</gene>
<sequence length="67" mass="7515">LDDKQIPGRTKVGDLISEAYAREYQRLIDRLASSLGRIALTSDIWSRQNMEGYMAVTAHYLIMSPAG</sequence>
<feature type="non-terminal residue" evidence="1">
    <location>
        <position position="1"/>
    </location>
</feature>
<feature type="non-terminal residue" evidence="1">
    <location>
        <position position="67"/>
    </location>
</feature>
<evidence type="ECO:0000313" key="1">
    <source>
        <dbReference type="EMBL" id="KIY61709.1"/>
    </source>
</evidence>
<proteinExistence type="predicted"/>
<dbReference type="OrthoDB" id="1607513at2759"/>
<evidence type="ECO:0008006" key="3">
    <source>
        <dbReference type="Google" id="ProtNLM"/>
    </source>
</evidence>
<evidence type="ECO:0000313" key="2">
    <source>
        <dbReference type="Proteomes" id="UP000054007"/>
    </source>
</evidence>
<dbReference type="EMBL" id="KN880886">
    <property type="protein sequence ID" value="KIY61709.1"/>
    <property type="molecule type" value="Genomic_DNA"/>
</dbReference>
<dbReference type="Proteomes" id="UP000054007">
    <property type="component" value="Unassembled WGS sequence"/>
</dbReference>
<reference evidence="1 2" key="1">
    <citation type="journal article" date="2015" name="Fungal Genet. Biol.">
        <title>Evolution of novel wood decay mechanisms in Agaricales revealed by the genome sequences of Fistulina hepatica and Cylindrobasidium torrendii.</title>
        <authorList>
            <person name="Floudas D."/>
            <person name="Held B.W."/>
            <person name="Riley R."/>
            <person name="Nagy L.G."/>
            <person name="Koehler G."/>
            <person name="Ransdell A.S."/>
            <person name="Younus H."/>
            <person name="Chow J."/>
            <person name="Chiniquy J."/>
            <person name="Lipzen A."/>
            <person name="Tritt A."/>
            <person name="Sun H."/>
            <person name="Haridas S."/>
            <person name="LaButti K."/>
            <person name="Ohm R.A."/>
            <person name="Kues U."/>
            <person name="Blanchette R.A."/>
            <person name="Grigoriev I.V."/>
            <person name="Minto R.E."/>
            <person name="Hibbett D.S."/>
        </authorList>
    </citation>
    <scope>NUCLEOTIDE SEQUENCE [LARGE SCALE GENOMIC DNA]</scope>
    <source>
        <strain evidence="1 2">FP15055 ss-10</strain>
    </source>
</reference>
<accession>A0A0D7AV49</accession>